<reference evidence="1" key="1">
    <citation type="journal article" date="2015" name="Nature">
        <title>Complex archaea that bridge the gap between prokaryotes and eukaryotes.</title>
        <authorList>
            <person name="Spang A."/>
            <person name="Saw J.H."/>
            <person name="Jorgensen S.L."/>
            <person name="Zaremba-Niedzwiedzka K."/>
            <person name="Martijn J."/>
            <person name="Lind A.E."/>
            <person name="van Eijk R."/>
            <person name="Schleper C."/>
            <person name="Guy L."/>
            <person name="Ettema T.J."/>
        </authorList>
    </citation>
    <scope>NUCLEOTIDE SEQUENCE</scope>
</reference>
<proteinExistence type="predicted"/>
<accession>A0A0F9QVS3</accession>
<name>A0A0F9QVS3_9ZZZZ</name>
<evidence type="ECO:0008006" key="2">
    <source>
        <dbReference type="Google" id="ProtNLM"/>
    </source>
</evidence>
<sequence length="162" mass="18849">MVAVFIMAIGFLIATPIWKTQIQREKEEELIFRGKQYVEAVRLFQIKYPGSFPKSFEELVEERCLRKMFKDPMTEHGEWDVIVPYGGASGRREGATQKILVVPQSALSSVDNPRIIGVVSSSPDKSIKIYFDQETYDKWLFYYGFDPEKMPEIVYYGETEKR</sequence>
<organism evidence="1">
    <name type="scientific">marine sediment metagenome</name>
    <dbReference type="NCBI Taxonomy" id="412755"/>
    <lineage>
        <taxon>unclassified sequences</taxon>
        <taxon>metagenomes</taxon>
        <taxon>ecological metagenomes</taxon>
    </lineage>
</organism>
<dbReference type="EMBL" id="LAZR01003542">
    <property type="protein sequence ID" value="KKN17241.1"/>
    <property type="molecule type" value="Genomic_DNA"/>
</dbReference>
<evidence type="ECO:0000313" key="1">
    <source>
        <dbReference type="EMBL" id="KKN17241.1"/>
    </source>
</evidence>
<dbReference type="AlphaFoldDB" id="A0A0F9QVS3"/>
<gene>
    <name evidence="1" type="ORF">LCGC14_0967870</name>
</gene>
<protein>
    <recommendedName>
        <fullName evidence="2">Type II secretion system protein GspG C-terminal domain-containing protein</fullName>
    </recommendedName>
</protein>
<comment type="caution">
    <text evidence="1">The sequence shown here is derived from an EMBL/GenBank/DDBJ whole genome shotgun (WGS) entry which is preliminary data.</text>
</comment>